<dbReference type="Gene3D" id="2.115.10.20">
    <property type="entry name" value="Glycosyl hydrolase domain, family 43"/>
    <property type="match status" value="1"/>
</dbReference>
<dbReference type="STRING" id="1941349.STSP1_01574"/>
<feature type="signal peptide" evidence="1">
    <location>
        <begin position="1"/>
        <end position="24"/>
    </location>
</feature>
<dbReference type="EMBL" id="CP021023">
    <property type="protein sequence ID" value="ARN57178.1"/>
    <property type="molecule type" value="Genomic_DNA"/>
</dbReference>
<gene>
    <name evidence="2" type="ORF">STSP1_01574</name>
</gene>
<sequence length="496" mass="57041" precursor="true">MKYSIYKSLCITVFVFSIFNSVKADNWVVENKKQWKNFRKAFSAVYFEDDTVCPSIEKGYYRSKVKRFNKKMSAKTITISQSTVWENWKPVKNVGPDNFHNAPVMLSLGPDNYWMFGEYVKIKGEDRFKAENASLDGFDVPLKTTPLPNVYNSPGGLKKSLGGYHAWQSRDMKNWVHHGPVTKYFSRWVTTAEYFDGKAYIYYDYPNDQDPHLYIDNNLTDGEPGKDMGLAFADPSDGSDCTFFRDKERKFHVIFENWSPINASKRSWDSPLAGHAESKNGIDDFKILAPAVDNRTKPTGEVAQYKHPHWLQHPDWKSNVAKYNVHKPEQEAYGDWAMISIGEQYYLFGDFDPVGGHSMSVCWFTSDSLYKEFEWCGNIGKGHPDPDICFAEGQFYLVTQMNTDYISSGPWVEKVTVRVGADTDNDGEVDLWTAWQEVKESYDYIEGFAKRIERETASMDISSLPPAYGFCFEFELEDTTENKSKPMVDSVEIAFE</sequence>
<feature type="chain" id="PRO_5012009426" description="Glycosyl hydrolases family 43" evidence="1">
    <location>
        <begin position="25"/>
        <end position="496"/>
    </location>
</feature>
<dbReference type="RefSeq" id="WP_085755845.1">
    <property type="nucleotide sequence ID" value="NZ_CP021023.1"/>
</dbReference>
<keyword evidence="1" id="KW-0732">Signal</keyword>
<dbReference type="AlphaFoldDB" id="A0A1W6LN20"/>
<accession>A0A1W6LN20</accession>
<keyword evidence="3" id="KW-1185">Reference proteome</keyword>
<evidence type="ECO:0000313" key="3">
    <source>
        <dbReference type="Proteomes" id="UP000193334"/>
    </source>
</evidence>
<name>A0A1W6LN20_9BACT</name>
<dbReference type="SUPFAM" id="SSF75005">
    <property type="entry name" value="Arabinanase/levansucrase/invertase"/>
    <property type="match status" value="1"/>
</dbReference>
<protein>
    <recommendedName>
        <fullName evidence="4">Glycosyl hydrolases family 43</fullName>
    </recommendedName>
</protein>
<organism evidence="2 3">
    <name type="scientific">Sedimentisphaera salicampi</name>
    <dbReference type="NCBI Taxonomy" id="1941349"/>
    <lineage>
        <taxon>Bacteria</taxon>
        <taxon>Pseudomonadati</taxon>
        <taxon>Planctomycetota</taxon>
        <taxon>Phycisphaerae</taxon>
        <taxon>Sedimentisphaerales</taxon>
        <taxon>Sedimentisphaeraceae</taxon>
        <taxon>Sedimentisphaera</taxon>
    </lineage>
</organism>
<dbReference type="InterPro" id="IPR023296">
    <property type="entry name" value="Glyco_hydro_beta-prop_sf"/>
</dbReference>
<reference evidence="3" key="1">
    <citation type="submission" date="2017-04" db="EMBL/GenBank/DDBJ databases">
        <title>Comparative genomics and description of representatives of a novel lineage of planctomycetes thriving in anoxic sediments.</title>
        <authorList>
            <person name="Spring S."/>
            <person name="Bunk B."/>
            <person name="Sproer C."/>
        </authorList>
    </citation>
    <scope>NUCLEOTIDE SEQUENCE [LARGE SCALE GENOMIC DNA]</scope>
    <source>
        <strain evidence="3">ST-PulAB-D4</strain>
    </source>
</reference>
<evidence type="ECO:0000256" key="1">
    <source>
        <dbReference type="SAM" id="SignalP"/>
    </source>
</evidence>
<evidence type="ECO:0008006" key="4">
    <source>
        <dbReference type="Google" id="ProtNLM"/>
    </source>
</evidence>
<dbReference type="KEGG" id="pbp:STSP1_01574"/>
<evidence type="ECO:0000313" key="2">
    <source>
        <dbReference type="EMBL" id="ARN57178.1"/>
    </source>
</evidence>
<dbReference type="Proteomes" id="UP000193334">
    <property type="component" value="Chromosome"/>
</dbReference>
<proteinExistence type="predicted"/>